<feature type="domain" description="C2" evidence="1">
    <location>
        <begin position="88"/>
        <end position="122"/>
    </location>
</feature>
<proteinExistence type="predicted"/>
<dbReference type="SUPFAM" id="SSF49562">
    <property type="entry name" value="C2 domain (Calcium/lipid-binding domain, CaLB)"/>
    <property type="match status" value="1"/>
</dbReference>
<reference evidence="3" key="1">
    <citation type="journal article" date="2013" name="Nature">
        <title>Pan genome of the phytoplankton Emiliania underpins its global distribution.</title>
        <authorList>
            <person name="Read B.A."/>
            <person name="Kegel J."/>
            <person name="Klute M.J."/>
            <person name="Kuo A."/>
            <person name="Lefebvre S.C."/>
            <person name="Maumus F."/>
            <person name="Mayer C."/>
            <person name="Miller J."/>
            <person name="Monier A."/>
            <person name="Salamov A."/>
            <person name="Young J."/>
            <person name="Aguilar M."/>
            <person name="Claverie J.M."/>
            <person name="Frickenhaus S."/>
            <person name="Gonzalez K."/>
            <person name="Herman E.K."/>
            <person name="Lin Y.C."/>
            <person name="Napier J."/>
            <person name="Ogata H."/>
            <person name="Sarno A.F."/>
            <person name="Shmutz J."/>
            <person name="Schroeder D."/>
            <person name="de Vargas C."/>
            <person name="Verret F."/>
            <person name="von Dassow P."/>
            <person name="Valentin K."/>
            <person name="Van de Peer Y."/>
            <person name="Wheeler G."/>
            <person name="Dacks J.B."/>
            <person name="Delwiche C.F."/>
            <person name="Dyhrman S.T."/>
            <person name="Glockner G."/>
            <person name="John U."/>
            <person name="Richards T."/>
            <person name="Worden A.Z."/>
            <person name="Zhang X."/>
            <person name="Grigoriev I.V."/>
            <person name="Allen A.E."/>
            <person name="Bidle K."/>
            <person name="Borodovsky M."/>
            <person name="Bowler C."/>
            <person name="Brownlee C."/>
            <person name="Cock J.M."/>
            <person name="Elias M."/>
            <person name="Gladyshev V.N."/>
            <person name="Groth M."/>
            <person name="Guda C."/>
            <person name="Hadaegh A."/>
            <person name="Iglesias-Rodriguez M.D."/>
            <person name="Jenkins J."/>
            <person name="Jones B.M."/>
            <person name="Lawson T."/>
            <person name="Leese F."/>
            <person name="Lindquist E."/>
            <person name="Lobanov A."/>
            <person name="Lomsadze A."/>
            <person name="Malik S.B."/>
            <person name="Marsh M.E."/>
            <person name="Mackinder L."/>
            <person name="Mock T."/>
            <person name="Mueller-Roeber B."/>
            <person name="Pagarete A."/>
            <person name="Parker M."/>
            <person name="Probert I."/>
            <person name="Quesneville H."/>
            <person name="Raines C."/>
            <person name="Rensing S.A."/>
            <person name="Riano-Pachon D.M."/>
            <person name="Richier S."/>
            <person name="Rokitta S."/>
            <person name="Shiraiwa Y."/>
            <person name="Soanes D.M."/>
            <person name="van der Giezen M."/>
            <person name="Wahlund T.M."/>
            <person name="Williams B."/>
            <person name="Wilson W."/>
            <person name="Wolfe G."/>
            <person name="Wurch L.L."/>
        </authorList>
    </citation>
    <scope>NUCLEOTIDE SEQUENCE</scope>
</reference>
<accession>A0A0D3JQP8</accession>
<dbReference type="EnsemblProtists" id="EOD25833">
    <property type="protein sequence ID" value="EOD25833"/>
    <property type="gene ID" value="EMIHUDRAFT_206000"/>
</dbReference>
<reference evidence="2" key="2">
    <citation type="submission" date="2024-10" db="UniProtKB">
        <authorList>
            <consortium name="EnsemblProtists"/>
        </authorList>
    </citation>
    <scope>IDENTIFICATION</scope>
</reference>
<dbReference type="InterPro" id="IPR035892">
    <property type="entry name" value="C2_domain_sf"/>
</dbReference>
<dbReference type="AlphaFoldDB" id="A0A0D3JQP8"/>
<dbReference type="PaxDb" id="2903-EOD25833"/>
<protein>
    <recommendedName>
        <fullName evidence="1">C2 domain-containing protein</fullName>
    </recommendedName>
</protein>
<organism evidence="2 3">
    <name type="scientific">Emiliania huxleyi (strain CCMP1516)</name>
    <dbReference type="NCBI Taxonomy" id="280463"/>
    <lineage>
        <taxon>Eukaryota</taxon>
        <taxon>Haptista</taxon>
        <taxon>Haptophyta</taxon>
        <taxon>Prymnesiophyceae</taxon>
        <taxon>Isochrysidales</taxon>
        <taxon>Noelaerhabdaceae</taxon>
        <taxon>Emiliania</taxon>
    </lineage>
</organism>
<dbReference type="Proteomes" id="UP000013827">
    <property type="component" value="Unassembled WGS sequence"/>
</dbReference>
<dbReference type="CDD" id="cd00030">
    <property type="entry name" value="C2"/>
    <property type="match status" value="1"/>
</dbReference>
<evidence type="ECO:0000313" key="2">
    <source>
        <dbReference type="EnsemblProtists" id="EOD25833"/>
    </source>
</evidence>
<dbReference type="Gene3D" id="2.60.40.150">
    <property type="entry name" value="C2 domain"/>
    <property type="match status" value="1"/>
</dbReference>
<sequence>MLYGSDKGWCMVAGHQAAECPVNPTYDGWWWPKESVHLDETRWCSKENVVEWDRSGERYGDPPQAKWGTKKFQGTCCYYPPIEEVYDARYVKIQIWDEDTFTNNDMLGEFNVDLKEAAESGKGFGVWNYDFDVQELKKNGQAENNVFKAKVRVQWERPHDNAIATTYDLSPGLLSRYHRLQHNAVQ</sequence>
<dbReference type="InterPro" id="IPR000008">
    <property type="entry name" value="C2_dom"/>
</dbReference>
<dbReference type="KEGG" id="ehx:EMIHUDRAFT_206000"/>
<dbReference type="HOGENOM" id="CLU_1457024_0_0_1"/>
<keyword evidence="3" id="KW-1185">Reference proteome</keyword>
<name>A0A0D3JQP8_EMIH1</name>
<dbReference type="Pfam" id="PF00168">
    <property type="entry name" value="C2"/>
    <property type="match status" value="1"/>
</dbReference>
<dbReference type="GeneID" id="17271379"/>
<evidence type="ECO:0000313" key="3">
    <source>
        <dbReference type="Proteomes" id="UP000013827"/>
    </source>
</evidence>
<evidence type="ECO:0000259" key="1">
    <source>
        <dbReference type="Pfam" id="PF00168"/>
    </source>
</evidence>
<dbReference type="RefSeq" id="XP_005778262.1">
    <property type="nucleotide sequence ID" value="XM_005778205.1"/>
</dbReference>